<sequence length="103" mass="11844">MYELLESERMGSNLNLLNVQPSRQIQITTFQPAKPICRHCPLAGHAHSQQNPFAGHASGLRCRDDPHHVVYPRRLAVYGQRREVICGIVVKYVHEFGKEVVWR</sequence>
<dbReference type="Gramene" id="ONI04128">
    <property type="protein sequence ID" value="ONI04128"/>
    <property type="gene ID" value="PRUPE_6G304500"/>
</dbReference>
<organism evidence="1 2">
    <name type="scientific">Prunus persica</name>
    <name type="common">Peach</name>
    <name type="synonym">Amygdalus persica</name>
    <dbReference type="NCBI Taxonomy" id="3760"/>
    <lineage>
        <taxon>Eukaryota</taxon>
        <taxon>Viridiplantae</taxon>
        <taxon>Streptophyta</taxon>
        <taxon>Embryophyta</taxon>
        <taxon>Tracheophyta</taxon>
        <taxon>Spermatophyta</taxon>
        <taxon>Magnoliopsida</taxon>
        <taxon>eudicotyledons</taxon>
        <taxon>Gunneridae</taxon>
        <taxon>Pentapetalae</taxon>
        <taxon>rosids</taxon>
        <taxon>fabids</taxon>
        <taxon>Rosales</taxon>
        <taxon>Rosaceae</taxon>
        <taxon>Amygdaloideae</taxon>
        <taxon>Amygdaleae</taxon>
        <taxon>Prunus</taxon>
    </lineage>
</organism>
<proteinExistence type="predicted"/>
<gene>
    <name evidence="1" type="ORF">PRUPE_6G304500</name>
</gene>
<name>A0A251NXT6_PRUPE</name>
<evidence type="ECO:0000313" key="2">
    <source>
        <dbReference type="Proteomes" id="UP000006882"/>
    </source>
</evidence>
<dbReference type="EMBL" id="CM007656">
    <property type="protein sequence ID" value="ONI04128.1"/>
    <property type="molecule type" value="Genomic_DNA"/>
</dbReference>
<dbReference type="AlphaFoldDB" id="A0A251NXT6"/>
<reference evidence="1 2" key="1">
    <citation type="journal article" date="2013" name="Nat. Genet.">
        <title>The high-quality draft genome of peach (Prunus persica) identifies unique patterns of genetic diversity, domestication and genome evolution.</title>
        <authorList>
            <consortium name="International Peach Genome Initiative"/>
            <person name="Verde I."/>
            <person name="Abbott A.G."/>
            <person name="Scalabrin S."/>
            <person name="Jung S."/>
            <person name="Shu S."/>
            <person name="Marroni F."/>
            <person name="Zhebentyayeva T."/>
            <person name="Dettori M.T."/>
            <person name="Grimwood J."/>
            <person name="Cattonaro F."/>
            <person name="Zuccolo A."/>
            <person name="Rossini L."/>
            <person name="Jenkins J."/>
            <person name="Vendramin E."/>
            <person name="Meisel L.A."/>
            <person name="Decroocq V."/>
            <person name="Sosinski B."/>
            <person name="Prochnik S."/>
            <person name="Mitros T."/>
            <person name="Policriti A."/>
            <person name="Cipriani G."/>
            <person name="Dondini L."/>
            <person name="Ficklin S."/>
            <person name="Goodstein D.M."/>
            <person name="Xuan P."/>
            <person name="Del Fabbro C."/>
            <person name="Aramini V."/>
            <person name="Copetti D."/>
            <person name="Gonzalez S."/>
            <person name="Horner D.S."/>
            <person name="Falchi R."/>
            <person name="Lucas S."/>
            <person name="Mica E."/>
            <person name="Maldonado J."/>
            <person name="Lazzari B."/>
            <person name="Bielenberg D."/>
            <person name="Pirona R."/>
            <person name="Miculan M."/>
            <person name="Barakat A."/>
            <person name="Testolin R."/>
            <person name="Stella A."/>
            <person name="Tartarini S."/>
            <person name="Tonutti P."/>
            <person name="Arus P."/>
            <person name="Orellana A."/>
            <person name="Wells C."/>
            <person name="Main D."/>
            <person name="Vizzotto G."/>
            <person name="Silva H."/>
            <person name="Salamini F."/>
            <person name="Schmutz J."/>
            <person name="Morgante M."/>
            <person name="Rokhsar D.S."/>
        </authorList>
    </citation>
    <scope>NUCLEOTIDE SEQUENCE [LARGE SCALE GENOMIC DNA]</scope>
    <source>
        <strain evidence="2">cv. Nemared</strain>
    </source>
</reference>
<dbReference type="Proteomes" id="UP000006882">
    <property type="component" value="Chromosome G6"/>
</dbReference>
<protein>
    <submittedName>
        <fullName evidence="1">Uncharacterized protein</fullName>
    </submittedName>
</protein>
<keyword evidence="2" id="KW-1185">Reference proteome</keyword>
<evidence type="ECO:0000313" key="1">
    <source>
        <dbReference type="EMBL" id="ONI04128.1"/>
    </source>
</evidence>
<accession>A0A251NXT6</accession>